<dbReference type="PANTHER" id="PTHR12419">
    <property type="entry name" value="OTU DOMAIN CONTAINING PROTEIN"/>
    <property type="match status" value="1"/>
</dbReference>
<evidence type="ECO:0000259" key="2">
    <source>
        <dbReference type="PROSITE" id="PS50802"/>
    </source>
</evidence>
<reference evidence="3" key="1">
    <citation type="submission" date="2021-03" db="EMBL/GenBank/DDBJ databases">
        <authorList>
            <person name="Bekaert M."/>
        </authorList>
    </citation>
    <scope>NUCLEOTIDE SEQUENCE</scope>
</reference>
<keyword evidence="3" id="KW-0378">Hydrolase</keyword>
<proteinExistence type="predicted"/>
<dbReference type="Gene3D" id="3.90.70.80">
    <property type="match status" value="1"/>
</dbReference>
<dbReference type="AlphaFoldDB" id="A0A8S3T413"/>
<dbReference type="InterPro" id="IPR038765">
    <property type="entry name" value="Papain-like_cys_pep_sf"/>
</dbReference>
<dbReference type="Pfam" id="PF02338">
    <property type="entry name" value="OTU"/>
    <property type="match status" value="1"/>
</dbReference>
<dbReference type="InterPro" id="IPR050704">
    <property type="entry name" value="Peptidase_C85-like"/>
</dbReference>
<evidence type="ECO:0000256" key="1">
    <source>
        <dbReference type="SAM" id="MobiDB-lite"/>
    </source>
</evidence>
<dbReference type="Proteomes" id="UP000683360">
    <property type="component" value="Unassembled WGS sequence"/>
</dbReference>
<accession>A0A8S3T413</accession>
<keyword evidence="4" id="KW-1185">Reference proteome</keyword>
<evidence type="ECO:0000313" key="4">
    <source>
        <dbReference type="Proteomes" id="UP000683360"/>
    </source>
</evidence>
<dbReference type="OrthoDB" id="6161632at2759"/>
<dbReference type="SUPFAM" id="SSF54001">
    <property type="entry name" value="Cysteine proteinases"/>
    <property type="match status" value="1"/>
</dbReference>
<protein>
    <submittedName>
        <fullName evidence="3">OTUD3</fullName>
        <ecNumber evidence="3">3.4.19.12</ecNumber>
    </submittedName>
</protein>
<comment type="caution">
    <text evidence="3">The sequence shown here is derived from an EMBL/GenBank/DDBJ whole genome shotgun (WGS) entry which is preliminary data.</text>
</comment>
<evidence type="ECO:0000313" key="3">
    <source>
        <dbReference type="EMBL" id="CAG2225235.1"/>
    </source>
</evidence>
<feature type="compositionally biased region" description="Low complexity" evidence="1">
    <location>
        <begin position="323"/>
        <end position="338"/>
    </location>
</feature>
<feature type="domain" description="OTU" evidence="2">
    <location>
        <begin position="128"/>
        <end position="267"/>
    </location>
</feature>
<feature type="compositionally biased region" description="Polar residues" evidence="1">
    <location>
        <begin position="301"/>
        <end position="310"/>
    </location>
</feature>
<feature type="compositionally biased region" description="Polar residues" evidence="1">
    <location>
        <begin position="339"/>
        <end position="355"/>
    </location>
</feature>
<dbReference type="PROSITE" id="PS50802">
    <property type="entry name" value="OTU"/>
    <property type="match status" value="1"/>
</dbReference>
<gene>
    <name evidence="3" type="ORF">MEDL_38422</name>
</gene>
<feature type="compositionally biased region" description="Polar residues" evidence="1">
    <location>
        <begin position="75"/>
        <end position="94"/>
    </location>
</feature>
<name>A0A8S3T413_MYTED</name>
<sequence length="355" mass="40891">MTDDDTYKPTKEEDIYSFDSISDAESIQNIKMMKKQRKRNYLNKDWKRKGKTLKHIQSKKRNIVPVVKNKKNRSGPWTLQDKQPITSNSQSDQGFQVLSKEAENRGKQTSGGAISYYQTEQSLLSNNLKRVQIAADGNCVLKAVLHGLQEGNSELNVEKMRKDLVEHIQHERAHYNNFLSFDEQLSEKEQTKRYDDYLHDLSNNGHWNSVLADMMHLALSNMYRHPIRVYSSKVTNSMYDILPDLGEYSTSTDFIKDIMHFNKFYKNDRTDNENRDRSCNPRNSRRTIDVTQKNILSMRNCNASTKAESPTESDKIENNIQRTNLPSNTMSNSTNSASKLTPQMINATSGPCTQA</sequence>
<feature type="region of interest" description="Disordered" evidence="1">
    <location>
        <begin position="71"/>
        <end position="94"/>
    </location>
</feature>
<feature type="region of interest" description="Disordered" evidence="1">
    <location>
        <begin position="301"/>
        <end position="355"/>
    </location>
</feature>
<dbReference type="EMBL" id="CAJPWZ010001843">
    <property type="protein sequence ID" value="CAG2225235.1"/>
    <property type="molecule type" value="Genomic_DNA"/>
</dbReference>
<dbReference type="GO" id="GO:0016579">
    <property type="term" value="P:protein deubiquitination"/>
    <property type="evidence" value="ECO:0007669"/>
    <property type="project" value="TreeGrafter"/>
</dbReference>
<dbReference type="InterPro" id="IPR003323">
    <property type="entry name" value="OTU_dom"/>
</dbReference>
<dbReference type="GO" id="GO:0004843">
    <property type="term" value="F:cysteine-type deubiquitinase activity"/>
    <property type="evidence" value="ECO:0007669"/>
    <property type="project" value="UniProtKB-EC"/>
</dbReference>
<organism evidence="3 4">
    <name type="scientific">Mytilus edulis</name>
    <name type="common">Blue mussel</name>
    <dbReference type="NCBI Taxonomy" id="6550"/>
    <lineage>
        <taxon>Eukaryota</taxon>
        <taxon>Metazoa</taxon>
        <taxon>Spiralia</taxon>
        <taxon>Lophotrochozoa</taxon>
        <taxon>Mollusca</taxon>
        <taxon>Bivalvia</taxon>
        <taxon>Autobranchia</taxon>
        <taxon>Pteriomorphia</taxon>
        <taxon>Mytilida</taxon>
        <taxon>Mytiloidea</taxon>
        <taxon>Mytilidae</taxon>
        <taxon>Mytilinae</taxon>
        <taxon>Mytilus</taxon>
    </lineage>
</organism>
<dbReference type="EC" id="3.4.19.12" evidence="3"/>